<reference evidence="3" key="1">
    <citation type="journal article" date="2017" name="Nat. Microbiol.">
        <title>Global analysis of biosynthetic gene clusters reveals vast potential of secondary metabolite production in Penicillium species.</title>
        <authorList>
            <person name="Nielsen J.C."/>
            <person name="Grijseels S."/>
            <person name="Prigent S."/>
            <person name="Ji B."/>
            <person name="Dainat J."/>
            <person name="Nielsen K.F."/>
            <person name="Frisvad J.C."/>
            <person name="Workman M."/>
            <person name="Nielsen J."/>
        </authorList>
    </citation>
    <scope>NUCLEOTIDE SEQUENCE [LARGE SCALE GENOMIC DNA]</scope>
    <source>
        <strain evidence="3">IBT 11843</strain>
    </source>
</reference>
<gene>
    <name evidence="2" type="ORF">PENDEC_c022G01598</name>
</gene>
<evidence type="ECO:0000256" key="1">
    <source>
        <dbReference type="SAM" id="Coils"/>
    </source>
</evidence>
<sequence>MPPQPPVAGQRPLSDPDYDLSHIIKLRSESDWIRWSHDLKIALDLINRGYWEIVNGNKPRPSEPKYTVTTAEEVKRDIARRERIPVLRVTQQELTIAMHDIAQENSRRRERYETRLERWEDENWRALEVREAYLRLLYYYGDGLPNTIMTWTKWTKIRFEPNMSHMTFLLHWNNALQELVLLADVPPFLRFMQFVAAMEHNEGASKFLEAPFPEDAENSTEELYKHFLACYED</sequence>
<evidence type="ECO:0000313" key="3">
    <source>
        <dbReference type="Proteomes" id="UP000191522"/>
    </source>
</evidence>
<accession>A0A1V6P131</accession>
<dbReference type="AlphaFoldDB" id="A0A1V6P131"/>
<protein>
    <submittedName>
        <fullName evidence="2">Uncharacterized protein</fullName>
    </submittedName>
</protein>
<keyword evidence="1" id="KW-0175">Coiled coil</keyword>
<name>A0A1V6P131_PENDC</name>
<keyword evidence="3" id="KW-1185">Reference proteome</keyword>
<evidence type="ECO:0000313" key="2">
    <source>
        <dbReference type="EMBL" id="OQD70653.1"/>
    </source>
</evidence>
<dbReference type="EMBL" id="MDYL01000022">
    <property type="protein sequence ID" value="OQD70653.1"/>
    <property type="molecule type" value="Genomic_DNA"/>
</dbReference>
<comment type="caution">
    <text evidence="2">The sequence shown here is derived from an EMBL/GenBank/DDBJ whole genome shotgun (WGS) entry which is preliminary data.</text>
</comment>
<dbReference type="OrthoDB" id="512662at2759"/>
<proteinExistence type="predicted"/>
<feature type="coiled-coil region" evidence="1">
    <location>
        <begin position="102"/>
        <end position="129"/>
    </location>
</feature>
<dbReference type="Proteomes" id="UP000191522">
    <property type="component" value="Unassembled WGS sequence"/>
</dbReference>
<organism evidence="2 3">
    <name type="scientific">Penicillium decumbens</name>
    <dbReference type="NCBI Taxonomy" id="69771"/>
    <lineage>
        <taxon>Eukaryota</taxon>
        <taxon>Fungi</taxon>
        <taxon>Dikarya</taxon>
        <taxon>Ascomycota</taxon>
        <taxon>Pezizomycotina</taxon>
        <taxon>Eurotiomycetes</taxon>
        <taxon>Eurotiomycetidae</taxon>
        <taxon>Eurotiales</taxon>
        <taxon>Aspergillaceae</taxon>
        <taxon>Penicillium</taxon>
    </lineage>
</organism>